<evidence type="ECO:0000313" key="2">
    <source>
        <dbReference type="Proteomes" id="UP000838878"/>
    </source>
</evidence>
<gene>
    <name evidence="1" type="ORF">BINO364_LOCUS10456</name>
</gene>
<sequence>MKCSAKSPTRAVCSRRNTLNSRRIQQLTLTEMQQCIFNPAVGHSCGNNPGTHWGRRQWRMATAPSAGRRETPPARLVCIALAVKPPPTGTRHERFYISDHIAIRFVVHG</sequence>
<organism evidence="1 2">
    <name type="scientific">Brenthis ino</name>
    <name type="common">lesser marbled fritillary</name>
    <dbReference type="NCBI Taxonomy" id="405034"/>
    <lineage>
        <taxon>Eukaryota</taxon>
        <taxon>Metazoa</taxon>
        <taxon>Ecdysozoa</taxon>
        <taxon>Arthropoda</taxon>
        <taxon>Hexapoda</taxon>
        <taxon>Insecta</taxon>
        <taxon>Pterygota</taxon>
        <taxon>Neoptera</taxon>
        <taxon>Endopterygota</taxon>
        <taxon>Lepidoptera</taxon>
        <taxon>Glossata</taxon>
        <taxon>Ditrysia</taxon>
        <taxon>Papilionoidea</taxon>
        <taxon>Nymphalidae</taxon>
        <taxon>Heliconiinae</taxon>
        <taxon>Argynnini</taxon>
        <taxon>Brenthis</taxon>
    </lineage>
</organism>
<dbReference type="Proteomes" id="UP000838878">
    <property type="component" value="Chromosome 4"/>
</dbReference>
<dbReference type="AlphaFoldDB" id="A0A8J9VL81"/>
<proteinExistence type="predicted"/>
<evidence type="ECO:0000313" key="1">
    <source>
        <dbReference type="EMBL" id="CAH0724798.1"/>
    </source>
</evidence>
<feature type="non-terminal residue" evidence="1">
    <location>
        <position position="109"/>
    </location>
</feature>
<dbReference type="OrthoDB" id="10319937at2759"/>
<dbReference type="EMBL" id="OV170224">
    <property type="protein sequence ID" value="CAH0724798.1"/>
    <property type="molecule type" value="Genomic_DNA"/>
</dbReference>
<name>A0A8J9VL81_9NEOP</name>
<reference evidence="1" key="1">
    <citation type="submission" date="2021-12" db="EMBL/GenBank/DDBJ databases">
        <authorList>
            <person name="Martin H S."/>
        </authorList>
    </citation>
    <scope>NUCLEOTIDE SEQUENCE</scope>
</reference>
<keyword evidence="2" id="KW-1185">Reference proteome</keyword>
<protein>
    <submittedName>
        <fullName evidence="1">Uncharacterized protein</fullName>
    </submittedName>
</protein>
<accession>A0A8J9VL81</accession>